<dbReference type="EMBL" id="JABRWJ010000018">
    <property type="protein sequence ID" value="NRF72117.1"/>
    <property type="molecule type" value="Genomic_DNA"/>
</dbReference>
<dbReference type="InterPro" id="IPR016181">
    <property type="entry name" value="Acyl_CoA_acyltransferase"/>
</dbReference>
<sequence length="199" mass="22162">MSKELPSSSIPGLRAIELTPDRESDLQRFFEANPAYFLAVNGQPASPNEAHEEIHGQVPTGWSFTKKWLIGYLDAQDSLVAMANVISDLLAPRVWHIGLFLVATSRHGNGDAQVLYRDLETWAASNGAHWLRLGVVQGNARAERFWKSLGYVQTRTREDVDMGALTNTLRVMFKPLAGGTLEQYLALVPRDRPELPNAH</sequence>
<comment type="caution">
    <text evidence="2">The sequence shown here is derived from an EMBL/GenBank/DDBJ whole genome shotgun (WGS) entry which is preliminary data.</text>
</comment>
<protein>
    <submittedName>
        <fullName evidence="2">GNAT family N-acetyltransferase</fullName>
    </submittedName>
</protein>
<evidence type="ECO:0000313" key="3">
    <source>
        <dbReference type="Proteomes" id="UP000737171"/>
    </source>
</evidence>
<feature type="domain" description="N-acetyltransferase" evidence="1">
    <location>
        <begin position="16"/>
        <end position="177"/>
    </location>
</feature>
<gene>
    <name evidence="2" type="ORF">HLB44_34550</name>
</gene>
<accession>A0ABX2ETZ3</accession>
<proteinExistence type="predicted"/>
<evidence type="ECO:0000259" key="1">
    <source>
        <dbReference type="PROSITE" id="PS51186"/>
    </source>
</evidence>
<dbReference type="PROSITE" id="PS51186">
    <property type="entry name" value="GNAT"/>
    <property type="match status" value="1"/>
</dbReference>
<dbReference type="InterPro" id="IPR000182">
    <property type="entry name" value="GNAT_dom"/>
</dbReference>
<keyword evidence="3" id="KW-1185">Reference proteome</keyword>
<dbReference type="Pfam" id="PF00583">
    <property type="entry name" value="Acetyltransf_1"/>
    <property type="match status" value="1"/>
</dbReference>
<dbReference type="SUPFAM" id="SSF55729">
    <property type="entry name" value="Acyl-CoA N-acyltransferases (Nat)"/>
    <property type="match status" value="1"/>
</dbReference>
<dbReference type="Proteomes" id="UP000737171">
    <property type="component" value="Unassembled WGS sequence"/>
</dbReference>
<organism evidence="2 3">
    <name type="scientific">Pseudaquabacterium terrae</name>
    <dbReference type="NCBI Taxonomy" id="2732868"/>
    <lineage>
        <taxon>Bacteria</taxon>
        <taxon>Pseudomonadati</taxon>
        <taxon>Pseudomonadota</taxon>
        <taxon>Betaproteobacteria</taxon>
        <taxon>Burkholderiales</taxon>
        <taxon>Sphaerotilaceae</taxon>
        <taxon>Pseudaquabacterium</taxon>
    </lineage>
</organism>
<evidence type="ECO:0000313" key="2">
    <source>
        <dbReference type="EMBL" id="NRF72117.1"/>
    </source>
</evidence>
<dbReference type="Gene3D" id="3.40.630.30">
    <property type="match status" value="1"/>
</dbReference>
<reference evidence="2 3" key="1">
    <citation type="submission" date="2020-05" db="EMBL/GenBank/DDBJ databases">
        <title>Aquincola sp. isolate from soil.</title>
        <authorList>
            <person name="Han J."/>
            <person name="Kim D.-U."/>
        </authorList>
    </citation>
    <scope>NUCLEOTIDE SEQUENCE [LARGE SCALE GENOMIC DNA]</scope>
    <source>
        <strain evidence="2 3">S2</strain>
    </source>
</reference>
<name>A0ABX2ETZ3_9BURK</name>
<dbReference type="RefSeq" id="WP_173134742.1">
    <property type="nucleotide sequence ID" value="NZ_JABRWJ010000018.1"/>
</dbReference>